<organism evidence="1">
    <name type="scientific">Anguilla anguilla</name>
    <name type="common">European freshwater eel</name>
    <name type="synonym">Muraena anguilla</name>
    <dbReference type="NCBI Taxonomy" id="7936"/>
    <lineage>
        <taxon>Eukaryota</taxon>
        <taxon>Metazoa</taxon>
        <taxon>Chordata</taxon>
        <taxon>Craniata</taxon>
        <taxon>Vertebrata</taxon>
        <taxon>Euteleostomi</taxon>
        <taxon>Actinopterygii</taxon>
        <taxon>Neopterygii</taxon>
        <taxon>Teleostei</taxon>
        <taxon>Anguilliformes</taxon>
        <taxon>Anguillidae</taxon>
        <taxon>Anguilla</taxon>
    </lineage>
</organism>
<sequence length="36" mass="4189">MCGLEKQNAFLLHFLFQIDFTQCDVFSKPSSFSDPF</sequence>
<dbReference type="EMBL" id="GBXM01034577">
    <property type="protein sequence ID" value="JAH74000.1"/>
    <property type="molecule type" value="Transcribed_RNA"/>
</dbReference>
<proteinExistence type="predicted"/>
<reference evidence="1" key="2">
    <citation type="journal article" date="2015" name="Fish Shellfish Immunol.">
        <title>Early steps in the European eel (Anguilla anguilla)-Vibrio vulnificus interaction in the gills: Role of the RtxA13 toxin.</title>
        <authorList>
            <person name="Callol A."/>
            <person name="Pajuelo D."/>
            <person name="Ebbesson L."/>
            <person name="Teles M."/>
            <person name="MacKenzie S."/>
            <person name="Amaro C."/>
        </authorList>
    </citation>
    <scope>NUCLEOTIDE SEQUENCE</scope>
</reference>
<evidence type="ECO:0000313" key="1">
    <source>
        <dbReference type="EMBL" id="JAH74000.1"/>
    </source>
</evidence>
<accession>A0A0E9V966</accession>
<dbReference type="AlphaFoldDB" id="A0A0E9V966"/>
<protein>
    <submittedName>
        <fullName evidence="1">Uncharacterized protein</fullName>
    </submittedName>
</protein>
<reference evidence="1" key="1">
    <citation type="submission" date="2014-11" db="EMBL/GenBank/DDBJ databases">
        <authorList>
            <person name="Amaro Gonzalez C."/>
        </authorList>
    </citation>
    <scope>NUCLEOTIDE SEQUENCE</scope>
</reference>
<name>A0A0E9V966_ANGAN</name>